<sequence length="129" mass="14007">GAHREKNKQTTPPGTPTGKTHRVAGRGAGWRRARSTPGGGSRRPLSPPPRSPPPSGCAPAQRLRRGRIFVDGRGGSELESASQLAATERPGESERRDPAQPRRTPQCAAALEKKNKPQNKNKKSCRWNF</sequence>
<evidence type="ECO:0000313" key="3">
    <source>
        <dbReference type="Proteomes" id="UP000326458"/>
    </source>
</evidence>
<accession>A0A5N3VMF5</accession>
<reference evidence="2 3" key="1">
    <citation type="submission" date="2019-06" db="EMBL/GenBank/DDBJ databases">
        <title>Discovery of a novel chromosome fission-fusion reversal in muntjac.</title>
        <authorList>
            <person name="Mudd A.B."/>
            <person name="Bredeson J.V."/>
            <person name="Baum R."/>
            <person name="Hockemeyer D."/>
            <person name="Rokhsar D.S."/>
        </authorList>
    </citation>
    <scope>NUCLEOTIDE SEQUENCE [LARGE SCALE GENOMIC DNA]</scope>
    <source>
        <strain evidence="2">UTSW_UCB_Mm</strain>
        <tissue evidence="2">Fibroblast cell line</tissue>
    </source>
</reference>
<dbReference type="Proteomes" id="UP000326458">
    <property type="component" value="Unassembled WGS sequence"/>
</dbReference>
<protein>
    <submittedName>
        <fullName evidence="2">Uncharacterized protein</fullName>
    </submittedName>
</protein>
<feature type="compositionally biased region" description="Basic and acidic residues" evidence="1">
    <location>
        <begin position="89"/>
        <end position="100"/>
    </location>
</feature>
<organism evidence="2 3">
    <name type="scientific">Muntiacus muntjak</name>
    <name type="common">Barking deer</name>
    <name type="synonym">Indian muntjac</name>
    <dbReference type="NCBI Taxonomy" id="9888"/>
    <lineage>
        <taxon>Eukaryota</taxon>
        <taxon>Metazoa</taxon>
        <taxon>Chordata</taxon>
        <taxon>Craniata</taxon>
        <taxon>Vertebrata</taxon>
        <taxon>Euteleostomi</taxon>
        <taxon>Mammalia</taxon>
        <taxon>Eutheria</taxon>
        <taxon>Laurasiatheria</taxon>
        <taxon>Artiodactyla</taxon>
        <taxon>Ruminantia</taxon>
        <taxon>Pecora</taxon>
        <taxon>Cervidae</taxon>
        <taxon>Muntiacinae</taxon>
        <taxon>Muntiacus</taxon>
    </lineage>
</organism>
<evidence type="ECO:0000313" key="2">
    <source>
        <dbReference type="EMBL" id="KAB0350294.1"/>
    </source>
</evidence>
<dbReference type="EMBL" id="VCEA01000002">
    <property type="protein sequence ID" value="KAB0350294.1"/>
    <property type="molecule type" value="Genomic_DNA"/>
</dbReference>
<keyword evidence="3" id="KW-1185">Reference proteome</keyword>
<comment type="caution">
    <text evidence="2">The sequence shown here is derived from an EMBL/GenBank/DDBJ whole genome shotgun (WGS) entry which is preliminary data.</text>
</comment>
<dbReference type="AlphaFoldDB" id="A0A5N3VMF5"/>
<name>A0A5N3VMF5_MUNMU</name>
<feature type="compositionally biased region" description="Basic residues" evidence="1">
    <location>
        <begin position="116"/>
        <end position="129"/>
    </location>
</feature>
<evidence type="ECO:0000256" key="1">
    <source>
        <dbReference type="SAM" id="MobiDB-lite"/>
    </source>
</evidence>
<gene>
    <name evidence="2" type="ORF">FD754_015151</name>
</gene>
<proteinExistence type="predicted"/>
<feature type="non-terminal residue" evidence="2">
    <location>
        <position position="1"/>
    </location>
</feature>
<feature type="compositionally biased region" description="Pro residues" evidence="1">
    <location>
        <begin position="45"/>
        <end position="56"/>
    </location>
</feature>
<feature type="compositionally biased region" description="Basic residues" evidence="1">
    <location>
        <begin position="19"/>
        <end position="34"/>
    </location>
</feature>
<feature type="region of interest" description="Disordered" evidence="1">
    <location>
        <begin position="1"/>
        <end position="129"/>
    </location>
</feature>